<gene>
    <name evidence="2" type="ORF">HMPREF9290_1320</name>
</gene>
<dbReference type="EMBL" id="AEXM01000012">
    <property type="protein sequence ID" value="EGC82604.1"/>
    <property type="molecule type" value="Genomic_DNA"/>
</dbReference>
<dbReference type="eggNOG" id="COG3359">
    <property type="taxonomic scope" value="Bacteria"/>
</dbReference>
<evidence type="ECO:0000313" key="2">
    <source>
        <dbReference type="EMBL" id="EGC82604.1"/>
    </source>
</evidence>
<protein>
    <submittedName>
        <fullName evidence="2">Conserved domain protein</fullName>
    </submittedName>
</protein>
<dbReference type="SUPFAM" id="SSF53098">
    <property type="entry name" value="Ribonuclease H-like"/>
    <property type="match status" value="1"/>
</dbReference>
<accession>F0GU99</accession>
<dbReference type="InterPro" id="IPR036397">
    <property type="entry name" value="RNaseH_sf"/>
</dbReference>
<dbReference type="Gene3D" id="3.30.420.10">
    <property type="entry name" value="Ribonuclease H-like superfamily/Ribonuclease H"/>
    <property type="match status" value="1"/>
</dbReference>
<dbReference type="PANTHER" id="PTHR38462">
    <property type="entry name" value="EXONUCLEASE-LIKE PROTEIN"/>
    <property type="match status" value="1"/>
</dbReference>
<dbReference type="GO" id="GO:0003676">
    <property type="term" value="F:nucleic acid binding"/>
    <property type="evidence" value="ECO:0007669"/>
    <property type="project" value="InterPro"/>
</dbReference>
<feature type="domain" description="YprB ribonuclease H-like" evidence="1">
    <location>
        <begin position="20"/>
        <end position="178"/>
    </location>
</feature>
<dbReference type="RefSeq" id="WP_004834524.1">
    <property type="nucleotide sequence ID" value="NZ_AEXM01000012.1"/>
</dbReference>
<dbReference type="STRING" id="879305.HMPREF9290_1320"/>
<evidence type="ECO:0000259" key="1">
    <source>
        <dbReference type="Pfam" id="PF13482"/>
    </source>
</evidence>
<keyword evidence="3" id="KW-1185">Reference proteome</keyword>
<sequence>MITFKKRYYFKNLKDNEIVLDIETTGLDSSVDKLVLLGIILVENNKSYLVQYFAENDLEEKRLLDIYEKIIPNKTIITYNGDTFDIPFLNNRLIRNNMLPVFPRSIDLLKVIKPYRYFFDFDSLRLMDIEKIIGFERNDPSRYKSISKLTEEIKTRSNPFPIMKHNENDLVATELLIDVGDYLDTKLTIKAQFGEITLKSVFINNDIANIIANSCVDLGEAYFSGENYELMVKEDSITINLQVLYGKLDKRTRGFVCLNNFGIINNTALDIDEHFLIIKENRIYNYNNILILCKKIIENHL</sequence>
<name>F0GU99_9FIRM</name>
<dbReference type="InterPro" id="IPR038720">
    <property type="entry name" value="YprB_RNase_H-like_dom"/>
</dbReference>
<proteinExistence type="predicted"/>
<evidence type="ECO:0000313" key="3">
    <source>
        <dbReference type="Proteomes" id="UP000005286"/>
    </source>
</evidence>
<dbReference type="InterPro" id="IPR012337">
    <property type="entry name" value="RNaseH-like_sf"/>
</dbReference>
<comment type="caution">
    <text evidence="2">The sequence shown here is derived from an EMBL/GenBank/DDBJ whole genome shotgun (WGS) entry which is preliminary data.</text>
</comment>
<reference evidence="2 3" key="1">
    <citation type="submission" date="2011-01" db="EMBL/GenBank/DDBJ databases">
        <authorList>
            <person name="Durkin A.S."/>
            <person name="Madupu R."/>
            <person name="Torralba M."/>
            <person name="Gillis M."/>
            <person name="Methe B."/>
            <person name="Sutton G."/>
            <person name="Nelson K.E."/>
        </authorList>
    </citation>
    <scope>NUCLEOTIDE SEQUENCE [LARGE SCALE GENOMIC DNA]</scope>
    <source>
        <strain evidence="2 3">ACS-065-V-Col13</strain>
    </source>
</reference>
<dbReference type="PANTHER" id="PTHR38462:SF1">
    <property type="entry name" value="YPRB RIBONUCLEASE H-LIKE DOMAIN-CONTAINING PROTEIN"/>
    <property type="match status" value="1"/>
</dbReference>
<dbReference type="Proteomes" id="UP000005286">
    <property type="component" value="Unassembled WGS sequence"/>
</dbReference>
<organism evidence="2 3">
    <name type="scientific">Anaerococcus prevotii ACS-065-V-Col13</name>
    <dbReference type="NCBI Taxonomy" id="879305"/>
    <lineage>
        <taxon>Bacteria</taxon>
        <taxon>Bacillati</taxon>
        <taxon>Bacillota</taxon>
        <taxon>Tissierellia</taxon>
        <taxon>Tissierellales</taxon>
        <taxon>Peptoniphilaceae</taxon>
        <taxon>Anaerococcus</taxon>
    </lineage>
</organism>
<dbReference type="PATRIC" id="fig|879305.3.peg.379"/>
<dbReference type="AlphaFoldDB" id="F0GU99"/>
<dbReference type="Pfam" id="PF13482">
    <property type="entry name" value="RNase_H_2"/>
    <property type="match status" value="1"/>
</dbReference>